<feature type="active site" evidence="9">
    <location>
        <position position="72"/>
    </location>
</feature>
<name>A0A2P1P6T3_9RICK</name>
<sequence>MIPFIKMHGLGNDFIFIDKKDLPISFNAEFIQKIAHRKTGIGCDQLIVHSFLSPKRYSMEIYNADGSSAKMCGNATRCLGLHIFEQHQERDLEIIVGNKVLKVKILDNGLIQANMGEAQFEAEWMPKTSAVTDIAYLYGLNPKEIVCVDLGNPHIVIFYNNLSDQDKHSLGDRLQKMFEKIGGINVNFAKFIENQIDLEVWERGVGFTMACGSGACATFAAGKKLKFIDQDVIIRFHVGNLFMSSLNQDIIMSGSAHKIATGSYYG</sequence>
<comment type="subcellular location">
    <subcellularLocation>
        <location evidence="8">Cytoplasm</location>
    </subcellularLocation>
</comment>
<evidence type="ECO:0000256" key="4">
    <source>
        <dbReference type="ARBA" id="ARBA00022605"/>
    </source>
</evidence>
<dbReference type="GO" id="GO:0005829">
    <property type="term" value="C:cytosol"/>
    <property type="evidence" value="ECO:0007669"/>
    <property type="project" value="TreeGrafter"/>
</dbReference>
<dbReference type="HAMAP" id="MF_00197">
    <property type="entry name" value="DAP_epimerase"/>
    <property type="match status" value="1"/>
</dbReference>
<evidence type="ECO:0000256" key="7">
    <source>
        <dbReference type="ARBA" id="ARBA00051712"/>
    </source>
</evidence>
<comment type="pathway">
    <text evidence="1 8">Amino-acid biosynthesis; L-lysine biosynthesis via DAP pathway; DL-2,6-diaminopimelate from LL-2,6-diaminopimelate: step 1/1.</text>
</comment>
<comment type="subunit">
    <text evidence="8">Homodimer.</text>
</comment>
<dbReference type="Proteomes" id="UP000241762">
    <property type="component" value="Chromosome"/>
</dbReference>
<dbReference type="EC" id="5.1.1.7" evidence="3 8"/>
<dbReference type="AlphaFoldDB" id="A0A2P1P6T3"/>
<evidence type="ECO:0000256" key="8">
    <source>
        <dbReference type="HAMAP-Rule" id="MF_00197"/>
    </source>
</evidence>
<feature type="binding site" evidence="8">
    <location>
        <begin position="73"/>
        <end position="74"/>
    </location>
    <ligand>
        <name>substrate</name>
    </ligand>
</feature>
<evidence type="ECO:0000256" key="5">
    <source>
        <dbReference type="ARBA" id="ARBA00023154"/>
    </source>
</evidence>
<dbReference type="SUPFAM" id="SSF54506">
    <property type="entry name" value="Diaminopimelate epimerase-like"/>
    <property type="match status" value="2"/>
</dbReference>
<dbReference type="NCBIfam" id="TIGR00652">
    <property type="entry name" value="DapF"/>
    <property type="match status" value="1"/>
</dbReference>
<keyword evidence="5 8" id="KW-0457">Lysine biosynthesis</keyword>
<dbReference type="PANTHER" id="PTHR31689">
    <property type="entry name" value="DIAMINOPIMELATE EPIMERASE, CHLOROPLASTIC"/>
    <property type="match status" value="1"/>
</dbReference>
<keyword evidence="8" id="KW-0963">Cytoplasm</keyword>
<dbReference type="PANTHER" id="PTHR31689:SF0">
    <property type="entry name" value="DIAMINOPIMELATE EPIMERASE"/>
    <property type="match status" value="1"/>
</dbReference>
<feature type="binding site" evidence="8">
    <location>
        <position position="185"/>
    </location>
    <ligand>
        <name>substrate</name>
    </ligand>
</feature>
<feature type="active site" description="Proton donor" evidence="8">
    <location>
        <position position="72"/>
    </location>
</feature>
<evidence type="ECO:0000256" key="2">
    <source>
        <dbReference type="ARBA" id="ARBA00010219"/>
    </source>
</evidence>
<feature type="binding site" evidence="8">
    <location>
        <position position="152"/>
    </location>
    <ligand>
        <name>substrate</name>
    </ligand>
</feature>
<evidence type="ECO:0000256" key="1">
    <source>
        <dbReference type="ARBA" id="ARBA00005196"/>
    </source>
</evidence>
<evidence type="ECO:0000256" key="3">
    <source>
        <dbReference type="ARBA" id="ARBA00013080"/>
    </source>
</evidence>
<evidence type="ECO:0000313" key="10">
    <source>
        <dbReference type="EMBL" id="AVP86984.1"/>
    </source>
</evidence>
<evidence type="ECO:0000256" key="6">
    <source>
        <dbReference type="ARBA" id="ARBA00023235"/>
    </source>
</evidence>
<dbReference type="GO" id="GO:0008837">
    <property type="term" value="F:diaminopimelate epimerase activity"/>
    <property type="evidence" value="ECO:0007669"/>
    <property type="project" value="UniProtKB-UniRule"/>
</dbReference>
<dbReference type="UniPathway" id="UPA00034">
    <property type="reaction ID" value="UER00025"/>
</dbReference>
<organism evidence="10 11">
    <name type="scientific">Candidatus Phycorickettsia trachydisci</name>
    <dbReference type="NCBI Taxonomy" id="2115978"/>
    <lineage>
        <taxon>Bacteria</taxon>
        <taxon>Pseudomonadati</taxon>
        <taxon>Pseudomonadota</taxon>
        <taxon>Alphaproteobacteria</taxon>
        <taxon>Rickettsiales</taxon>
        <taxon>Rickettsiaceae</taxon>
        <taxon>Candidatus Phycorickettsia</taxon>
    </lineage>
</organism>
<dbReference type="OrthoDB" id="9805408at2"/>
<keyword evidence="11" id="KW-1185">Reference proteome</keyword>
<gene>
    <name evidence="8" type="primary">dapF</name>
    <name evidence="10" type="ORF">phytr_210</name>
</gene>
<feature type="binding site" evidence="8">
    <location>
        <position position="45"/>
    </location>
    <ligand>
        <name>substrate</name>
    </ligand>
</feature>
<feature type="binding site" evidence="8">
    <location>
        <position position="63"/>
    </location>
    <ligand>
        <name>substrate</name>
    </ligand>
</feature>
<dbReference type="Gene3D" id="3.10.310.10">
    <property type="entry name" value="Diaminopimelate Epimerase, Chain A, domain 1"/>
    <property type="match status" value="2"/>
</dbReference>
<feature type="active site" description="Proton acceptor" evidence="8">
    <location>
        <position position="211"/>
    </location>
</feature>
<dbReference type="GO" id="GO:0009089">
    <property type="term" value="P:lysine biosynthetic process via diaminopimelate"/>
    <property type="evidence" value="ECO:0007669"/>
    <property type="project" value="UniProtKB-UniRule"/>
</dbReference>
<dbReference type="Pfam" id="PF01678">
    <property type="entry name" value="DAP_epimerase"/>
    <property type="match status" value="2"/>
</dbReference>
<comment type="function">
    <text evidence="8">Catalyzes the stereoinversion of LL-2,6-diaminopimelate (L,L-DAP) to meso-diaminopimelate (meso-DAP), a precursor of L-lysine and an essential component of the bacterial peptidoglycan.</text>
</comment>
<reference evidence="10 11" key="1">
    <citation type="submission" date="2018-03" db="EMBL/GenBank/DDBJ databases">
        <title>A gene transfer event suggests a long-term partnership between eustigmatophyte algae and a novel lineage of endosymbiotic bacteria.</title>
        <authorList>
            <person name="Yurchenko T."/>
            <person name="Sevcikova T."/>
            <person name="Pribyl P."/>
            <person name="El Karkouri K."/>
            <person name="Klimes V."/>
            <person name="Amaral R."/>
            <person name="Zbrankova V."/>
            <person name="Kim E."/>
            <person name="Raoult D."/>
            <person name="Santos L.M.A."/>
            <person name="Elias M."/>
        </authorList>
    </citation>
    <scope>NUCLEOTIDE SEQUENCE [LARGE SCALE GENOMIC DNA]</scope>
    <source>
        <strain evidence="10">CCALA 838</strain>
    </source>
</reference>
<dbReference type="PROSITE" id="PS01326">
    <property type="entry name" value="DAP_EPIMERASE"/>
    <property type="match status" value="1"/>
</dbReference>
<protein>
    <recommendedName>
        <fullName evidence="3 8">Diaminopimelate epimerase</fullName>
        <shortName evidence="8">DAP epimerase</shortName>
        <ecNumber evidence="3 8">5.1.1.7</ecNumber>
    </recommendedName>
    <alternativeName>
        <fullName evidence="8">PLP-independent amino acid racemase</fullName>
    </alternativeName>
</protein>
<dbReference type="InterPro" id="IPR018510">
    <property type="entry name" value="DAP_epimerase_AS"/>
</dbReference>
<feature type="binding site" evidence="8">
    <location>
        <begin position="212"/>
        <end position="213"/>
    </location>
    <ligand>
        <name>substrate</name>
    </ligand>
</feature>
<proteinExistence type="inferred from homology"/>
<comment type="catalytic activity">
    <reaction evidence="7 8">
        <text>(2S,6S)-2,6-diaminopimelate = meso-2,6-diaminopimelate</text>
        <dbReference type="Rhea" id="RHEA:15393"/>
        <dbReference type="ChEBI" id="CHEBI:57609"/>
        <dbReference type="ChEBI" id="CHEBI:57791"/>
        <dbReference type="EC" id="5.1.1.7"/>
    </reaction>
</comment>
<dbReference type="RefSeq" id="WP_106873863.1">
    <property type="nucleotide sequence ID" value="NZ_CP027845.1"/>
</dbReference>
<keyword evidence="6 8" id="KW-0413">Isomerase</keyword>
<dbReference type="KEGG" id="ptc:phytr_210"/>
<dbReference type="InterPro" id="IPR001653">
    <property type="entry name" value="DAP_epimerase_DapF"/>
</dbReference>
<keyword evidence="4 8" id="KW-0028">Amino-acid biosynthesis</keyword>
<dbReference type="EMBL" id="CP027845">
    <property type="protein sequence ID" value="AVP86984.1"/>
    <property type="molecule type" value="Genomic_DNA"/>
</dbReference>
<feature type="site" description="Could be important to modulate the pK values of the two catalytic cysteine residues" evidence="8">
    <location>
        <position position="154"/>
    </location>
</feature>
<evidence type="ECO:0000256" key="9">
    <source>
        <dbReference type="PROSITE-ProRule" id="PRU10125"/>
    </source>
</evidence>
<evidence type="ECO:0000313" key="11">
    <source>
        <dbReference type="Proteomes" id="UP000241762"/>
    </source>
</evidence>
<feature type="binding site" evidence="8">
    <location>
        <position position="12"/>
    </location>
    <ligand>
        <name>substrate</name>
    </ligand>
</feature>
<feature type="binding site" evidence="8">
    <location>
        <begin position="202"/>
        <end position="203"/>
    </location>
    <ligand>
        <name>substrate</name>
    </ligand>
</feature>
<comment type="similarity">
    <text evidence="2 8">Belongs to the diaminopimelate epimerase family.</text>
</comment>
<accession>A0A2P1P6T3</accession>
<feature type="site" description="Could be important to modulate the pK values of the two catalytic cysteine residues" evidence="8">
    <location>
        <position position="202"/>
    </location>
</feature>